<sequence length="125" mass="14018">MDRLSERSIFNVTIDDMQDHSPKKEEVWEEVTHYAVFGEISEEGPNYRNVYTLVETDQWLGMVPGVIVLCAVAAITTWSAYVVGTFKLRHREIYGIDDAGALILGPIGRVILATAFCLCRCLNHG</sequence>
<dbReference type="Proteomes" id="UP000006564">
    <property type="component" value="Chromosome 6"/>
</dbReference>
<reference evidence="2 3" key="1">
    <citation type="journal article" date="2005" name="Nature">
        <title>Genome sequencing and analysis of Aspergillus oryzae.</title>
        <authorList>
            <person name="Machida M."/>
            <person name="Asai K."/>
            <person name="Sano M."/>
            <person name="Tanaka T."/>
            <person name="Kumagai T."/>
            <person name="Terai G."/>
            <person name="Kusumoto K."/>
            <person name="Arima T."/>
            <person name="Akita O."/>
            <person name="Kashiwagi Y."/>
            <person name="Abe K."/>
            <person name="Gomi K."/>
            <person name="Horiuchi H."/>
            <person name="Kitamoto K."/>
            <person name="Kobayashi T."/>
            <person name="Takeuchi M."/>
            <person name="Denning D.W."/>
            <person name="Galagan J.E."/>
            <person name="Nierman W.C."/>
            <person name="Yu J."/>
            <person name="Archer D.B."/>
            <person name="Bennett J.W."/>
            <person name="Bhatnagar D."/>
            <person name="Cleveland T.E."/>
            <person name="Fedorova N.D."/>
            <person name="Gotoh O."/>
            <person name="Horikawa H."/>
            <person name="Hosoyama A."/>
            <person name="Ichinomiya M."/>
            <person name="Igarashi R."/>
            <person name="Iwashita K."/>
            <person name="Juvvadi P.R."/>
            <person name="Kato M."/>
            <person name="Kato Y."/>
            <person name="Kin T."/>
            <person name="Kokubun A."/>
            <person name="Maeda H."/>
            <person name="Maeyama N."/>
            <person name="Maruyama J."/>
            <person name="Nagasaki H."/>
            <person name="Nakajima T."/>
            <person name="Oda K."/>
            <person name="Okada K."/>
            <person name="Paulsen I."/>
            <person name="Sakamoto K."/>
            <person name="Sawano T."/>
            <person name="Takahashi M."/>
            <person name="Takase K."/>
            <person name="Terabayashi Y."/>
            <person name="Wortman J."/>
            <person name="Yamada O."/>
            <person name="Yamagata Y."/>
            <person name="Anazawa H."/>
            <person name="Hata Y."/>
            <person name="Koide Y."/>
            <person name="Komori T."/>
            <person name="Koyama Y."/>
            <person name="Minetoki T."/>
            <person name="Suharnan S."/>
            <person name="Tanaka A."/>
            <person name="Isono K."/>
            <person name="Kuhara S."/>
            <person name="Ogasawara N."/>
            <person name="Kikuchi H."/>
        </authorList>
    </citation>
    <scope>NUCLEOTIDE SEQUENCE [LARGE SCALE GENOMIC DNA]</scope>
    <source>
        <strain evidence="3">ATCC 42149 / RIB 40</strain>
    </source>
</reference>
<dbReference type="HOGENOM" id="CLU_1992156_0_0_1"/>
<dbReference type="VEuPathDB" id="FungiDB:AO090020000268"/>
<dbReference type="KEGG" id="aor:AO090020000268"/>
<protein>
    <submittedName>
        <fullName evidence="2">DNA, SC020</fullName>
    </submittedName>
</protein>
<keyword evidence="1" id="KW-0472">Membrane</keyword>
<accession>Q2U4N5</accession>
<evidence type="ECO:0000313" key="2">
    <source>
        <dbReference type="EMBL" id="BAE63480.1"/>
    </source>
</evidence>
<dbReference type="STRING" id="510516.Q2U4N5"/>
<dbReference type="GeneID" id="10099127"/>
<evidence type="ECO:0000313" key="3">
    <source>
        <dbReference type="Proteomes" id="UP000006564"/>
    </source>
</evidence>
<name>Q2U4N5_ASPOR</name>
<keyword evidence="1" id="KW-1133">Transmembrane helix</keyword>
<dbReference type="RefSeq" id="XP_023092772.1">
    <property type="nucleotide sequence ID" value="XM_023238079.1"/>
</dbReference>
<keyword evidence="1" id="KW-0812">Transmembrane</keyword>
<gene>
    <name evidence="2" type="ORF">AO090020000268</name>
</gene>
<organism evidence="2 3">
    <name type="scientific">Aspergillus oryzae (strain ATCC 42149 / RIB 40)</name>
    <name type="common">Yellow koji mold</name>
    <dbReference type="NCBI Taxonomy" id="510516"/>
    <lineage>
        <taxon>Eukaryota</taxon>
        <taxon>Fungi</taxon>
        <taxon>Dikarya</taxon>
        <taxon>Ascomycota</taxon>
        <taxon>Pezizomycotina</taxon>
        <taxon>Eurotiomycetes</taxon>
        <taxon>Eurotiomycetidae</taxon>
        <taxon>Eurotiales</taxon>
        <taxon>Aspergillaceae</taxon>
        <taxon>Aspergillus</taxon>
        <taxon>Aspergillus subgen. Circumdati</taxon>
    </lineage>
</organism>
<dbReference type="EMBL" id="AP007167">
    <property type="protein sequence ID" value="BAE63480.1"/>
    <property type="molecule type" value="Genomic_DNA"/>
</dbReference>
<proteinExistence type="predicted"/>
<evidence type="ECO:0000256" key="1">
    <source>
        <dbReference type="SAM" id="Phobius"/>
    </source>
</evidence>
<keyword evidence="3" id="KW-1185">Reference proteome</keyword>
<dbReference type="AlphaFoldDB" id="Q2U4N5"/>
<feature type="transmembrane region" description="Helical" evidence="1">
    <location>
        <begin position="59"/>
        <end position="83"/>
    </location>
</feature>
<dbReference type="EMBL" id="BA000054">
    <property type="protein sequence ID" value="BAE63480.1"/>
    <property type="molecule type" value="Genomic_DNA"/>
</dbReference>